<dbReference type="Gene3D" id="3.30.56.10">
    <property type="match status" value="2"/>
</dbReference>
<dbReference type="Gene3D" id="3.30.930.10">
    <property type="entry name" value="Bira Bifunctional Protein, Domain 2"/>
    <property type="match status" value="1"/>
</dbReference>
<keyword evidence="14" id="KW-0694">RNA-binding</keyword>
<dbReference type="InterPro" id="IPR002547">
    <property type="entry name" value="tRNA-bd_dom"/>
</dbReference>
<dbReference type="NCBIfam" id="NF045760">
    <property type="entry name" value="YtpR"/>
    <property type="match status" value="1"/>
</dbReference>
<evidence type="ECO:0000313" key="22">
    <source>
        <dbReference type="EMBL" id="CAB4338922.1"/>
    </source>
</evidence>
<comment type="cofactor">
    <cofactor evidence="1">
        <name>Mg(2+)</name>
        <dbReference type="ChEBI" id="CHEBI:18420"/>
    </cofactor>
</comment>
<dbReference type="InterPro" id="IPR045060">
    <property type="entry name" value="Phe-tRNA-ligase_IIc_bsu"/>
</dbReference>
<dbReference type="Pfam" id="PF03147">
    <property type="entry name" value="FDX-ACB"/>
    <property type="match status" value="1"/>
</dbReference>
<dbReference type="SUPFAM" id="SSF55681">
    <property type="entry name" value="Class II aaRS and biotin synthetases"/>
    <property type="match status" value="1"/>
</dbReference>
<dbReference type="CDD" id="cd00769">
    <property type="entry name" value="PheRS_beta_core"/>
    <property type="match status" value="1"/>
</dbReference>
<dbReference type="InterPro" id="IPR033714">
    <property type="entry name" value="tRNA_bind_bactPheRS"/>
</dbReference>
<comment type="subunit">
    <text evidence="4">Tetramer of two alpha and two beta subunits.</text>
</comment>
<dbReference type="Gene3D" id="3.30.70.380">
    <property type="entry name" value="Ferrodoxin-fold anticodon-binding domain"/>
    <property type="match status" value="1"/>
</dbReference>
<evidence type="ECO:0000259" key="20">
    <source>
        <dbReference type="PROSITE" id="PS51447"/>
    </source>
</evidence>
<dbReference type="SUPFAM" id="SSF54991">
    <property type="entry name" value="Anticodon-binding domain of PheRS"/>
    <property type="match status" value="1"/>
</dbReference>
<dbReference type="PANTHER" id="PTHR10947:SF0">
    <property type="entry name" value="PHENYLALANINE--TRNA LIGASE BETA SUBUNIT"/>
    <property type="match status" value="1"/>
</dbReference>
<feature type="domain" description="FDX-ACB" evidence="20">
    <location>
        <begin position="715"/>
        <end position="808"/>
    </location>
</feature>
<feature type="domain" description="B5" evidence="21">
    <location>
        <begin position="406"/>
        <end position="482"/>
    </location>
</feature>
<organism evidence="22">
    <name type="scientific">freshwater metagenome</name>
    <dbReference type="NCBI Taxonomy" id="449393"/>
    <lineage>
        <taxon>unclassified sequences</taxon>
        <taxon>metagenomes</taxon>
        <taxon>ecological metagenomes</taxon>
    </lineage>
</organism>
<dbReference type="InterPro" id="IPR005121">
    <property type="entry name" value="Fdx_antiC-bd"/>
</dbReference>
<comment type="similarity">
    <text evidence="3">Belongs to the phenylalanyl-tRNA synthetase beta subunit family. Type 1 subfamily.</text>
</comment>
<dbReference type="InterPro" id="IPR004532">
    <property type="entry name" value="Phe-tRNA-ligase_IIc_bsu_bact"/>
</dbReference>
<dbReference type="InterPro" id="IPR005147">
    <property type="entry name" value="tRNA_synthase_B5-dom"/>
</dbReference>
<gene>
    <name evidence="22" type="ORF">UFOPK3522_00416</name>
</gene>
<dbReference type="NCBIfam" id="TIGR00472">
    <property type="entry name" value="pheT_bact"/>
    <property type="match status" value="1"/>
</dbReference>
<dbReference type="PROSITE" id="PS51483">
    <property type="entry name" value="B5"/>
    <property type="match status" value="1"/>
</dbReference>
<evidence type="ECO:0000259" key="21">
    <source>
        <dbReference type="PROSITE" id="PS51483"/>
    </source>
</evidence>
<dbReference type="Gene3D" id="2.40.50.140">
    <property type="entry name" value="Nucleic acid-binding proteins"/>
    <property type="match status" value="1"/>
</dbReference>
<dbReference type="Pfam" id="PF03483">
    <property type="entry name" value="B3_4"/>
    <property type="match status" value="1"/>
</dbReference>
<evidence type="ECO:0000256" key="2">
    <source>
        <dbReference type="ARBA" id="ARBA00004496"/>
    </source>
</evidence>
<evidence type="ECO:0000256" key="3">
    <source>
        <dbReference type="ARBA" id="ARBA00008653"/>
    </source>
</evidence>
<dbReference type="SUPFAM" id="SSF50249">
    <property type="entry name" value="Nucleic acid-binding proteins"/>
    <property type="match status" value="1"/>
</dbReference>
<dbReference type="HAMAP" id="MF_00283">
    <property type="entry name" value="Phe_tRNA_synth_beta1"/>
    <property type="match status" value="1"/>
</dbReference>
<feature type="domain" description="TRNA-binding" evidence="19">
    <location>
        <begin position="40"/>
        <end position="149"/>
    </location>
</feature>
<comment type="catalytic activity">
    <reaction evidence="18">
        <text>tRNA(Phe) + L-phenylalanine + ATP = L-phenylalanyl-tRNA(Phe) + AMP + diphosphate + H(+)</text>
        <dbReference type="Rhea" id="RHEA:19413"/>
        <dbReference type="Rhea" id="RHEA-COMP:9668"/>
        <dbReference type="Rhea" id="RHEA-COMP:9699"/>
        <dbReference type="ChEBI" id="CHEBI:15378"/>
        <dbReference type="ChEBI" id="CHEBI:30616"/>
        <dbReference type="ChEBI" id="CHEBI:33019"/>
        <dbReference type="ChEBI" id="CHEBI:58095"/>
        <dbReference type="ChEBI" id="CHEBI:78442"/>
        <dbReference type="ChEBI" id="CHEBI:78531"/>
        <dbReference type="ChEBI" id="CHEBI:456215"/>
        <dbReference type="EC" id="6.1.1.20"/>
    </reaction>
</comment>
<dbReference type="SUPFAM" id="SSF46955">
    <property type="entry name" value="Putative DNA-binding domain"/>
    <property type="match status" value="1"/>
</dbReference>
<dbReference type="InterPro" id="IPR012340">
    <property type="entry name" value="NA-bd_OB-fold"/>
</dbReference>
<dbReference type="GO" id="GO:0006432">
    <property type="term" value="P:phenylalanyl-tRNA aminoacylation"/>
    <property type="evidence" value="ECO:0007669"/>
    <property type="project" value="InterPro"/>
</dbReference>
<keyword evidence="12" id="KW-0067">ATP-binding</keyword>
<dbReference type="GO" id="GO:0005524">
    <property type="term" value="F:ATP binding"/>
    <property type="evidence" value="ECO:0007669"/>
    <property type="project" value="UniProtKB-KW"/>
</dbReference>
<reference evidence="22" key="1">
    <citation type="submission" date="2020-05" db="EMBL/GenBank/DDBJ databases">
        <authorList>
            <person name="Chiriac C."/>
            <person name="Salcher M."/>
            <person name="Ghai R."/>
            <person name="Kavagutti S V."/>
        </authorList>
    </citation>
    <scope>NUCLEOTIDE SEQUENCE</scope>
</reference>
<keyword evidence="11" id="KW-0547">Nucleotide-binding</keyword>
<keyword evidence="9" id="KW-0436">Ligase</keyword>
<keyword evidence="16" id="KW-0030">Aminoacyl-tRNA synthetase</keyword>
<dbReference type="InterPro" id="IPR045864">
    <property type="entry name" value="aa-tRNA-synth_II/BPL/LPL"/>
</dbReference>
<dbReference type="Pfam" id="PF17759">
    <property type="entry name" value="tRNA_synthFbeta"/>
    <property type="match status" value="1"/>
</dbReference>
<evidence type="ECO:0000256" key="9">
    <source>
        <dbReference type="ARBA" id="ARBA00022598"/>
    </source>
</evidence>
<dbReference type="PROSITE" id="PS51447">
    <property type="entry name" value="FDX_ACB"/>
    <property type="match status" value="1"/>
</dbReference>
<dbReference type="GO" id="GO:0000287">
    <property type="term" value="F:magnesium ion binding"/>
    <property type="evidence" value="ECO:0007669"/>
    <property type="project" value="InterPro"/>
</dbReference>
<evidence type="ECO:0000256" key="10">
    <source>
        <dbReference type="ARBA" id="ARBA00022723"/>
    </source>
</evidence>
<evidence type="ECO:0000256" key="14">
    <source>
        <dbReference type="ARBA" id="ARBA00022884"/>
    </source>
</evidence>
<evidence type="ECO:0000256" key="6">
    <source>
        <dbReference type="ARBA" id="ARBA00017032"/>
    </source>
</evidence>
<comment type="subcellular location">
    <subcellularLocation>
        <location evidence="2">Cytoplasm</location>
    </subcellularLocation>
</comment>
<dbReference type="InterPro" id="IPR036690">
    <property type="entry name" value="Fdx_antiC-bd_sf"/>
</dbReference>
<evidence type="ECO:0000256" key="15">
    <source>
        <dbReference type="ARBA" id="ARBA00022917"/>
    </source>
</evidence>
<accession>A0A6J5ZCX5</accession>
<proteinExistence type="inferred from homology"/>
<evidence type="ECO:0000256" key="12">
    <source>
        <dbReference type="ARBA" id="ARBA00022840"/>
    </source>
</evidence>
<dbReference type="EMBL" id="CAESAO010000021">
    <property type="protein sequence ID" value="CAB4338922.1"/>
    <property type="molecule type" value="Genomic_DNA"/>
</dbReference>
<dbReference type="GO" id="GO:0009328">
    <property type="term" value="C:phenylalanine-tRNA ligase complex"/>
    <property type="evidence" value="ECO:0007669"/>
    <property type="project" value="TreeGrafter"/>
</dbReference>
<evidence type="ECO:0000256" key="1">
    <source>
        <dbReference type="ARBA" id="ARBA00001946"/>
    </source>
</evidence>
<sequence length="809" mass="84643">MRVPIDWLSEYVEIELTPVELSERLAMTGTEVARVLHHGPLSADNFVVGKVLSAEQHPDADRLRVCSVDTGDSEPRTIVCGAPNVAAGQTVSVALPGAVMPDGTKLGEAKLRGIKSSGMILAEDELGIGGEHDGIMVLTDDLAAGTPLAGVFAVSSDVLEPELTPNRGDCGGLYGIARELHAATGAALSAPPWSDDPGASTLGSAPAGISVTVDDAALCPRFTARIFENVTVGRSPIWLKARLAAAGQRSISNVVDITNYVMLVSGHPLHAFDLDRIAGGELTVRAARDGEKLTTLDGEERTLDGDICLIADADGPTSLAGVMGGSRSEVSDQTTSVLLEVAVWDGANINRTSTRLGLRSEASSRFEKGLSPEGALEAQAMASALMLELTGATLVDGTLDVGGDGPAANVIRLRDARIISLLGTPIARERSQAILEALGFTVTAADDGLDVTVPHWRRDDVTREADLIEEVARINGLESLPATLPLNRTGRAGGLSHQQRLVRRAEDVLVGRGLCEIVGWSFADPQICDRLLLDDDHPLRALVVIENPMSSAQSVMRPSILPSLLDAAAYNMARGAEGCALFESGSVYRAGRGDDGMAASEHHGLGAIVTGPVREPSWADAQPPAARIETAHALVSSVLGALGVDWQVEDGELPFLHPGRTAMIRTAEGLLGWFGEVHPAVAASWEITQPIAALAIDIGRAAAQAPSHSIFTDLTSFPPLREDLAVIVPAAVTAASVVACVTAAGSPLVSRAEVFDVYSGEQVGEGRVSLALHVDYSAGDRTLSDEDVAPLREKIVAALKVELDGELRG</sequence>
<evidence type="ECO:0000256" key="11">
    <source>
        <dbReference type="ARBA" id="ARBA00022741"/>
    </source>
</evidence>
<dbReference type="InterPro" id="IPR041616">
    <property type="entry name" value="PheRS_beta_core"/>
</dbReference>
<dbReference type="FunFam" id="3.50.40.10:FF:000001">
    <property type="entry name" value="Phenylalanine--tRNA ligase beta subunit"/>
    <property type="match status" value="1"/>
</dbReference>
<dbReference type="EC" id="6.1.1.20" evidence="5"/>
<dbReference type="CDD" id="cd02796">
    <property type="entry name" value="tRNA_bind_bactPheRS"/>
    <property type="match status" value="1"/>
</dbReference>
<protein>
    <recommendedName>
        <fullName evidence="6">Phenylalanine--tRNA ligase beta subunit</fullName>
        <ecNumber evidence="5">6.1.1.20</ecNumber>
    </recommendedName>
    <alternativeName>
        <fullName evidence="17">Phenylalanyl-tRNA synthetase beta subunit</fullName>
    </alternativeName>
</protein>
<keyword evidence="8" id="KW-0820">tRNA-binding</keyword>
<evidence type="ECO:0000256" key="16">
    <source>
        <dbReference type="ARBA" id="ARBA00023146"/>
    </source>
</evidence>
<keyword evidence="15" id="KW-0648">Protein biosynthesis</keyword>
<dbReference type="SMART" id="SM00873">
    <property type="entry name" value="B3_4"/>
    <property type="match status" value="1"/>
</dbReference>
<dbReference type="InterPro" id="IPR020825">
    <property type="entry name" value="Phe-tRNA_synthase-like_B3/B4"/>
</dbReference>
<keyword evidence="10" id="KW-0479">Metal-binding</keyword>
<dbReference type="FunFam" id="2.40.50.140:FF:000045">
    <property type="entry name" value="Phenylalanine--tRNA ligase beta subunit"/>
    <property type="match status" value="1"/>
</dbReference>
<evidence type="ECO:0000256" key="13">
    <source>
        <dbReference type="ARBA" id="ARBA00022842"/>
    </source>
</evidence>
<evidence type="ECO:0000256" key="18">
    <source>
        <dbReference type="ARBA" id="ARBA00049255"/>
    </source>
</evidence>
<dbReference type="GO" id="GO:0004826">
    <property type="term" value="F:phenylalanine-tRNA ligase activity"/>
    <property type="evidence" value="ECO:0007669"/>
    <property type="project" value="UniProtKB-EC"/>
</dbReference>
<dbReference type="Pfam" id="PF03484">
    <property type="entry name" value="B5"/>
    <property type="match status" value="1"/>
</dbReference>
<evidence type="ECO:0000256" key="8">
    <source>
        <dbReference type="ARBA" id="ARBA00022555"/>
    </source>
</evidence>
<dbReference type="InterPro" id="IPR005146">
    <property type="entry name" value="B3/B4_tRNA-bd"/>
</dbReference>
<dbReference type="AlphaFoldDB" id="A0A6J5ZCX5"/>
<dbReference type="PANTHER" id="PTHR10947">
    <property type="entry name" value="PHENYLALANYL-TRNA SYNTHETASE BETA CHAIN AND LEUCINE-RICH REPEAT-CONTAINING PROTEIN 47"/>
    <property type="match status" value="1"/>
</dbReference>
<dbReference type="Gene3D" id="3.50.40.10">
    <property type="entry name" value="Phenylalanyl-trna Synthetase, Chain B, domain 3"/>
    <property type="match status" value="1"/>
</dbReference>
<evidence type="ECO:0000256" key="5">
    <source>
        <dbReference type="ARBA" id="ARBA00012814"/>
    </source>
</evidence>
<evidence type="ECO:0000259" key="19">
    <source>
        <dbReference type="PROSITE" id="PS50886"/>
    </source>
</evidence>
<dbReference type="PROSITE" id="PS50886">
    <property type="entry name" value="TRBD"/>
    <property type="match status" value="1"/>
</dbReference>
<name>A0A6J5ZCX5_9ZZZZ</name>
<dbReference type="SMART" id="SM00896">
    <property type="entry name" value="FDX-ACB"/>
    <property type="match status" value="1"/>
</dbReference>
<evidence type="ECO:0000256" key="7">
    <source>
        <dbReference type="ARBA" id="ARBA00022490"/>
    </source>
</evidence>
<evidence type="ECO:0000256" key="17">
    <source>
        <dbReference type="ARBA" id="ARBA00033189"/>
    </source>
</evidence>
<evidence type="ECO:0000256" key="4">
    <source>
        <dbReference type="ARBA" id="ARBA00011209"/>
    </source>
</evidence>
<keyword evidence="7" id="KW-0963">Cytoplasm</keyword>
<dbReference type="InterPro" id="IPR009061">
    <property type="entry name" value="DNA-bd_dom_put_sf"/>
</dbReference>
<dbReference type="SUPFAM" id="SSF56037">
    <property type="entry name" value="PheT/TilS domain"/>
    <property type="match status" value="1"/>
</dbReference>
<dbReference type="SMART" id="SM00874">
    <property type="entry name" value="B5"/>
    <property type="match status" value="1"/>
</dbReference>
<dbReference type="Pfam" id="PF01588">
    <property type="entry name" value="tRNA_bind"/>
    <property type="match status" value="1"/>
</dbReference>
<keyword evidence="13" id="KW-0460">Magnesium</keyword>
<dbReference type="GO" id="GO:0000049">
    <property type="term" value="F:tRNA binding"/>
    <property type="evidence" value="ECO:0007669"/>
    <property type="project" value="UniProtKB-KW"/>
</dbReference>